<protein>
    <recommendedName>
        <fullName evidence="3">FecR protein domain-containing protein</fullName>
    </recommendedName>
</protein>
<proteinExistence type="predicted"/>
<dbReference type="AlphaFoldDB" id="A0A6M8EMX4"/>
<dbReference type="Gene3D" id="2.60.120.1440">
    <property type="match status" value="1"/>
</dbReference>
<organism evidence="4 5">
    <name type="scientific">Arcobacter acticola</name>
    <dbReference type="NCBI Taxonomy" id="1849015"/>
    <lineage>
        <taxon>Bacteria</taxon>
        <taxon>Pseudomonadati</taxon>
        <taxon>Campylobacterota</taxon>
        <taxon>Epsilonproteobacteria</taxon>
        <taxon>Campylobacterales</taxon>
        <taxon>Arcobacteraceae</taxon>
        <taxon>Arcobacter</taxon>
    </lineage>
</organism>
<name>A0A6M8EMX4_9BACT</name>
<reference evidence="4 5" key="1">
    <citation type="submission" date="2019-08" db="EMBL/GenBank/DDBJ databases">
        <title>Complete genome sequence of Arcobacter acticola.</title>
        <authorList>
            <person name="Miller W."/>
        </authorList>
    </citation>
    <scope>NUCLEOTIDE SEQUENCE [LARGE SCALE GENOMIC DNA]</scope>
    <source>
        <strain evidence="4 5">KCTC 52212</strain>
    </source>
</reference>
<dbReference type="EMBL" id="CP042652">
    <property type="protein sequence ID" value="QKE28351.1"/>
    <property type="molecule type" value="Genomic_DNA"/>
</dbReference>
<dbReference type="InterPro" id="IPR006860">
    <property type="entry name" value="FecR"/>
</dbReference>
<feature type="chain" id="PRO_5026981137" description="FecR protein domain-containing protein" evidence="2">
    <location>
        <begin position="23"/>
        <end position="810"/>
    </location>
</feature>
<keyword evidence="5" id="KW-1185">Reference proteome</keyword>
<evidence type="ECO:0000256" key="2">
    <source>
        <dbReference type="SAM" id="SignalP"/>
    </source>
</evidence>
<keyword evidence="1" id="KW-0175">Coiled coil</keyword>
<feature type="domain" description="FecR protein" evidence="3">
    <location>
        <begin position="55"/>
        <end position="157"/>
    </location>
</feature>
<feature type="coiled-coil region" evidence="1">
    <location>
        <begin position="278"/>
        <end position="339"/>
    </location>
</feature>
<gene>
    <name evidence="4" type="ORF">AACT_1170</name>
</gene>
<dbReference type="PANTHER" id="PTHR38731">
    <property type="entry name" value="LIPL45-RELATED LIPOPROTEIN-RELATED"/>
    <property type="match status" value="1"/>
</dbReference>
<accession>A0A6M8EMX4</accession>
<dbReference type="Proteomes" id="UP000503483">
    <property type="component" value="Chromosome"/>
</dbReference>
<keyword evidence="2" id="KW-0732">Signal</keyword>
<dbReference type="PANTHER" id="PTHR38731:SF1">
    <property type="entry name" value="FECR PROTEIN DOMAIN-CONTAINING PROTEIN"/>
    <property type="match status" value="1"/>
</dbReference>
<sequence length="810" mass="84973">MATSIKKFILITLLLFTSSLFANVAKVVALKGDASIVRNDTTIKLDGNSIIEKQDVIITKDNTKVQLLFKDETIISIGENSSFQVNDYLYDEKNQKFEAKFDMFKGTFRTITGKIGKLAPEKFNLETKSASIGIRGTQIVMNLSKDNEQIFCTEGKILVTNLTSKESSFVNSGEFVSLDSTNTKIDVKKIKPNDLKIINNTITIQNNLATDTISNSSETTEDTTINTNQSEVAQTTTTNESNNNDNQTAKIAATETESSDQAAADAAAKIVTQAAADAEQARIAAEQAAQAAADAEAARIAAEQATQAAADAEAARIAAEQATQAAADAEAARIAAEQAAQAAADTAAEQAAADAAQAAQATADAAADAAAQLAAQEKIAAQAAANAIIAQAAADAADAKTAAEEAAAAQAAADAEATRIAAEQAAAQQALNDAAAAQAAAQTAEEKAAADLAAAQAAAAQIAADEAAIQAAADAEAARIAAEQATAAQAAADAEAARIAAEQVALEELLTKTVSLFQITPETYIENNNSVAKYTGNFNNAEYDSENQYLKKAYIPIKIPQSTTISMDIDFGASKDQISNGKIKVTNTPLAYYDTTFEFNGNIKNAKKGELEINGTNGTTGDGSAYLYGDEAQAMKGEVDLKSANSIQIKGEFEANKESFEDEEFITIDDITPESYFDNNNSIATYKGNFNNYAYDSGKQYLLNINSEKVQIPTNTSISMDVDFGSASNQISNGAINLKDVGDGTSRTLTFDGDINKSNSTFDISPTGTTIGGQNSGTFYGSEADIAQGKVIMQSSDNVQINGSFDTTKQ</sequence>
<dbReference type="Pfam" id="PF04773">
    <property type="entry name" value="FecR"/>
    <property type="match status" value="1"/>
</dbReference>
<dbReference type="RefSeq" id="WP_172125882.1">
    <property type="nucleotide sequence ID" value="NZ_CP042652.1"/>
</dbReference>
<evidence type="ECO:0000313" key="4">
    <source>
        <dbReference type="EMBL" id="QKE28351.1"/>
    </source>
</evidence>
<dbReference type="KEGG" id="paco:AACT_1170"/>
<feature type="signal peptide" evidence="2">
    <location>
        <begin position="1"/>
        <end position="22"/>
    </location>
</feature>
<evidence type="ECO:0000313" key="5">
    <source>
        <dbReference type="Proteomes" id="UP000503483"/>
    </source>
</evidence>
<evidence type="ECO:0000256" key="1">
    <source>
        <dbReference type="SAM" id="Coils"/>
    </source>
</evidence>
<evidence type="ECO:0000259" key="3">
    <source>
        <dbReference type="Pfam" id="PF04773"/>
    </source>
</evidence>